<keyword evidence="5" id="KW-1185">Reference proteome</keyword>
<dbReference type="GO" id="GO:0050606">
    <property type="term" value="F:4-carboxy-2-hydroxymuconate semialdehyde hemiacetal dehydrogenase activity"/>
    <property type="evidence" value="ECO:0007669"/>
    <property type="project" value="UniProtKB-EC"/>
</dbReference>
<dbReference type="EMBL" id="CP019791">
    <property type="protein sequence ID" value="AQT67412.1"/>
    <property type="molecule type" value="Genomic_DNA"/>
</dbReference>
<dbReference type="EC" id="1.1.1.312" evidence="4"/>
<sequence precursor="true">MNRRDFIKSTSAATLGLGVMGLGSVAKAAPNEKVIVAVAGIRSRGNYLANKFAGLKNCEVKYVIDVDSRYLPSCAAGVEKTQGKKPQQISDFRKALDDKDVDAIVIATPDHWHAPMGIAALSAGKHVYVEKPCSHNPAEGELFVAAQKKYGKVVQMGNQRRSIGATQRMIKEIRDGVIGNPYFARTWYSRNRKPIGFGKEVDVPDYLDWDLWQGPAARTAYRSNVHPYNWHWFWRWGTGEALNNGTHELDIARWALGVEFPTKVTSLAGRYAYPDKDDWECFDTQNISIEFGGDKLITWEGISAGNTPINKQGRGVMILGDEGQIDYYADRYEVFDKNHNLVNKVDSVQADENADQTDTTDPGLKDNHAGNFIQAIRGVEKVNSPIDEGHKSVLLGHLGNIAARTGTMLECDAANGHIKNNKTAQALWSREYAPGWEPKI</sequence>
<dbReference type="GO" id="GO:0000166">
    <property type="term" value="F:nucleotide binding"/>
    <property type="evidence" value="ECO:0007669"/>
    <property type="project" value="InterPro"/>
</dbReference>
<protein>
    <submittedName>
        <fullName evidence="4">4-carboxy-2-hydroxymuconate-6-semialdehyde dehydrogenase</fullName>
        <ecNumber evidence="4">1.1.1.312</ecNumber>
    </submittedName>
</protein>
<dbReference type="InterPro" id="IPR000683">
    <property type="entry name" value="Gfo/Idh/MocA-like_OxRdtase_N"/>
</dbReference>
<dbReference type="OrthoDB" id="9788246at2"/>
<reference evidence="5" key="1">
    <citation type="submission" date="2017-02" db="EMBL/GenBank/DDBJ databases">
        <title>Comparative genomics and description of representatives of a novel lineage of planctomycetes thriving in anoxic sediments.</title>
        <authorList>
            <person name="Spring S."/>
            <person name="Bunk B."/>
            <person name="Sproer C."/>
        </authorList>
    </citation>
    <scope>NUCLEOTIDE SEQUENCE [LARGE SCALE GENOMIC DNA]</scope>
    <source>
        <strain evidence="5">ST-NAGAB-D1</strain>
    </source>
</reference>
<dbReference type="Pfam" id="PF02894">
    <property type="entry name" value="GFO_IDH_MocA_C"/>
    <property type="match status" value="1"/>
</dbReference>
<dbReference type="KEGG" id="alus:STSP2_00556"/>
<organism evidence="4 5">
    <name type="scientific">Anaerohalosphaera lusitana</name>
    <dbReference type="NCBI Taxonomy" id="1936003"/>
    <lineage>
        <taxon>Bacteria</taxon>
        <taxon>Pseudomonadati</taxon>
        <taxon>Planctomycetota</taxon>
        <taxon>Phycisphaerae</taxon>
        <taxon>Sedimentisphaerales</taxon>
        <taxon>Anaerohalosphaeraceae</taxon>
        <taxon>Anaerohalosphaera</taxon>
    </lineage>
</organism>
<evidence type="ECO:0000313" key="4">
    <source>
        <dbReference type="EMBL" id="AQT67412.1"/>
    </source>
</evidence>
<dbReference type="InterPro" id="IPR004104">
    <property type="entry name" value="Gfo/Idh/MocA-like_OxRdtase_C"/>
</dbReference>
<dbReference type="Gene3D" id="3.30.360.10">
    <property type="entry name" value="Dihydrodipicolinate Reductase, domain 2"/>
    <property type="match status" value="1"/>
</dbReference>
<feature type="domain" description="Gfo/Idh/MocA-like oxidoreductase N-terminal" evidence="2">
    <location>
        <begin position="36"/>
        <end position="157"/>
    </location>
</feature>
<dbReference type="Pfam" id="PF01408">
    <property type="entry name" value="GFO_IDH_MocA"/>
    <property type="match status" value="1"/>
</dbReference>
<dbReference type="RefSeq" id="WP_146659635.1">
    <property type="nucleotide sequence ID" value="NZ_CP019791.1"/>
</dbReference>
<gene>
    <name evidence="4" type="primary">ligC_2</name>
    <name evidence="4" type="ORF">STSP2_00556</name>
</gene>
<name>A0A1U9NHK4_9BACT</name>
<dbReference type="Gene3D" id="3.40.50.720">
    <property type="entry name" value="NAD(P)-binding Rossmann-like Domain"/>
    <property type="match status" value="1"/>
</dbReference>
<dbReference type="InterPro" id="IPR006311">
    <property type="entry name" value="TAT_signal"/>
</dbReference>
<dbReference type="AlphaFoldDB" id="A0A1U9NHK4"/>
<dbReference type="SUPFAM" id="SSF55347">
    <property type="entry name" value="Glyceraldehyde-3-phosphate dehydrogenase-like, C-terminal domain"/>
    <property type="match status" value="1"/>
</dbReference>
<dbReference type="PANTHER" id="PTHR43818:SF5">
    <property type="entry name" value="OXIDOREDUCTASE FAMILY PROTEIN"/>
    <property type="match status" value="1"/>
</dbReference>
<dbReference type="InterPro" id="IPR050463">
    <property type="entry name" value="Gfo/Idh/MocA_oxidrdct_glycsds"/>
</dbReference>
<keyword evidence="4" id="KW-0560">Oxidoreductase</keyword>
<accession>A0A1U9NHK4</accession>
<evidence type="ECO:0000313" key="5">
    <source>
        <dbReference type="Proteomes" id="UP000189674"/>
    </source>
</evidence>
<dbReference type="STRING" id="1936003.STSP2_00556"/>
<dbReference type="Proteomes" id="UP000189674">
    <property type="component" value="Chromosome"/>
</dbReference>
<evidence type="ECO:0000259" key="2">
    <source>
        <dbReference type="Pfam" id="PF01408"/>
    </source>
</evidence>
<proteinExistence type="predicted"/>
<dbReference type="PANTHER" id="PTHR43818">
    <property type="entry name" value="BCDNA.GH03377"/>
    <property type="match status" value="1"/>
</dbReference>
<keyword evidence="1" id="KW-0732">Signal</keyword>
<feature type="domain" description="Gfo/Idh/MocA-like oxidoreductase C-terminal" evidence="3">
    <location>
        <begin position="220"/>
        <end position="406"/>
    </location>
</feature>
<evidence type="ECO:0000256" key="1">
    <source>
        <dbReference type="SAM" id="SignalP"/>
    </source>
</evidence>
<feature type="signal peptide" evidence="1">
    <location>
        <begin position="1"/>
        <end position="28"/>
    </location>
</feature>
<dbReference type="InterPro" id="IPR036291">
    <property type="entry name" value="NAD(P)-bd_dom_sf"/>
</dbReference>
<dbReference type="PROSITE" id="PS51318">
    <property type="entry name" value="TAT"/>
    <property type="match status" value="1"/>
</dbReference>
<dbReference type="SUPFAM" id="SSF51735">
    <property type="entry name" value="NAD(P)-binding Rossmann-fold domains"/>
    <property type="match status" value="1"/>
</dbReference>
<feature type="chain" id="PRO_5012550041" evidence="1">
    <location>
        <begin position="29"/>
        <end position="440"/>
    </location>
</feature>
<evidence type="ECO:0000259" key="3">
    <source>
        <dbReference type="Pfam" id="PF02894"/>
    </source>
</evidence>